<dbReference type="GO" id="GO:0042773">
    <property type="term" value="P:ATP synthesis coupled electron transport"/>
    <property type="evidence" value="ECO:0007669"/>
    <property type="project" value="InterPro"/>
</dbReference>
<dbReference type="HAMAP" id="MF_00445">
    <property type="entry name" value="NDH1_NuoN_1"/>
    <property type="match status" value="1"/>
</dbReference>
<comment type="subcellular location">
    <subcellularLocation>
        <location evidence="1">Membrane</location>
        <topology evidence="1">Multi-pass membrane protein</topology>
    </subcellularLocation>
</comment>
<evidence type="ECO:0000256" key="3">
    <source>
        <dbReference type="ARBA" id="ARBA00022989"/>
    </source>
</evidence>
<feature type="transmembrane region" description="Helical" evidence="5">
    <location>
        <begin position="81"/>
        <end position="99"/>
    </location>
</feature>
<feature type="transmembrane region" description="Helical" evidence="5">
    <location>
        <begin position="209"/>
        <end position="229"/>
    </location>
</feature>
<feature type="transmembrane region" description="Helical" evidence="5">
    <location>
        <begin position="419"/>
        <end position="439"/>
    </location>
</feature>
<keyword evidence="3 5" id="KW-1133">Transmembrane helix</keyword>
<reference evidence="7" key="2">
    <citation type="submission" date="2016-06" db="EMBL/GenBank/DDBJ databases">
        <title>Genomic and phylogenetic analysis of Gastroclonium compressum supports its reinstatement to Coeloseira (Champiaceae, Rhodophyta).</title>
        <authorList>
            <person name="Kilpatrick Z."/>
            <person name="Hughey J.R."/>
        </authorList>
    </citation>
    <scope>NUCLEOTIDE SEQUENCE</scope>
</reference>
<name>A0A173FZQ5_GASCM</name>
<feature type="transmembrane region" description="Helical" evidence="5">
    <location>
        <begin position="166"/>
        <end position="189"/>
    </location>
</feature>
<feature type="transmembrane region" description="Helical" evidence="5">
    <location>
        <begin position="339"/>
        <end position="363"/>
    </location>
</feature>
<evidence type="ECO:0000256" key="5">
    <source>
        <dbReference type="SAM" id="Phobius"/>
    </source>
</evidence>
<keyword evidence="2 5" id="KW-0812">Transmembrane</keyword>
<dbReference type="InterPro" id="IPR001750">
    <property type="entry name" value="ND/Mrp_TM"/>
</dbReference>
<dbReference type="AlphaFoldDB" id="A0A173FZQ5"/>
<evidence type="ECO:0000256" key="2">
    <source>
        <dbReference type="ARBA" id="ARBA00022692"/>
    </source>
</evidence>
<evidence type="ECO:0000256" key="4">
    <source>
        <dbReference type="ARBA" id="ARBA00023136"/>
    </source>
</evidence>
<evidence type="ECO:0000259" key="6">
    <source>
        <dbReference type="Pfam" id="PF00361"/>
    </source>
</evidence>
<gene>
    <name evidence="7" type="primary">nad2</name>
</gene>
<feature type="transmembrane region" description="Helical" evidence="5">
    <location>
        <begin position="250"/>
        <end position="275"/>
    </location>
</feature>
<sequence length="496" mass="57666">MINNLYNIYPLTTELYLYLNIFIFLLYGVFFSNAFKFGFPVLAINLGWLSLQSLILSFFLMYSHIIIKLTMWDRFLVSDLFSWYLKLLVLFSAIFWLFFSISYSQYEKLNSFEYWILILLAIGSMLILTQVYDLLSMYLVIELQSLIFYILASFKRNSEFSTEAGLKYFVLGAFSSALLLFGSSILYGFTGLTNFGDFSKFFSGFLIEFNTFFIGCFTGFIFILISFFFKLSVAPFHMWSPDVYEGSPSSVTAFLSTLPKIVILALTFRFIYFSFSDFLLIWRNMILFSVIGSLVIGSLGAFLQTKWKRFFAYSSITHLGFILIGFISGDFQSLLNVMFYFFVYLVTMLNIFTFILNFRIFYYSSHYQSRYLSEVSSLATFNPALALTLTFILFSMVGIPPLAGFFAKFFILMTTLQTYSFGLSLIAILVSGITCFYYIRLVKEMYFVKKQDWLFFFLINKQSSLILGLTIFLIIFLFFDLEFLILLISLSSSLLF</sequence>
<organism evidence="7">
    <name type="scientific">Gastroclonium compressum</name>
    <name type="common">Red alga</name>
    <name type="synonym">Coeloseira compressa</name>
    <dbReference type="NCBI Taxonomy" id="1852973"/>
    <lineage>
        <taxon>Eukaryota</taxon>
        <taxon>Rhodophyta</taxon>
        <taxon>Florideophyceae</taxon>
        <taxon>Rhodymeniophycidae</taxon>
        <taxon>Rhodymeniales</taxon>
        <taxon>Champiaceae</taxon>
        <taxon>Coeloseira</taxon>
    </lineage>
</organism>
<dbReference type="Pfam" id="PF00361">
    <property type="entry name" value="Proton_antipo_M"/>
    <property type="match status" value="1"/>
</dbReference>
<proteinExistence type="inferred from homology"/>
<dbReference type="NCBIfam" id="TIGR01770">
    <property type="entry name" value="NDH_I_N"/>
    <property type="match status" value="1"/>
</dbReference>
<keyword evidence="4 5" id="KW-0472">Membrane</keyword>
<dbReference type="EMBL" id="KU053956">
    <property type="protein sequence ID" value="ANH09511.1"/>
    <property type="molecule type" value="Genomic_DNA"/>
</dbReference>
<protein>
    <submittedName>
        <fullName evidence="7">NADH dehydrogenase subunit 2</fullName>
    </submittedName>
</protein>
<feature type="domain" description="NADH:quinone oxidoreductase/Mrp antiporter transmembrane" evidence="6">
    <location>
        <begin position="132"/>
        <end position="434"/>
    </location>
</feature>
<feature type="transmembrane region" description="Helical" evidence="5">
    <location>
        <begin position="42"/>
        <end position="61"/>
    </location>
</feature>
<evidence type="ECO:0000313" key="7">
    <source>
        <dbReference type="EMBL" id="ANH09511.1"/>
    </source>
</evidence>
<dbReference type="GO" id="GO:0008137">
    <property type="term" value="F:NADH dehydrogenase (ubiquinone) activity"/>
    <property type="evidence" value="ECO:0007669"/>
    <property type="project" value="InterPro"/>
</dbReference>
<reference evidence="7" key="1">
    <citation type="submission" date="2015-11" db="EMBL/GenBank/DDBJ databases">
        <authorList>
            <person name="Zhang Y."/>
            <person name="Guo Z."/>
        </authorList>
    </citation>
    <scope>NUCLEOTIDE SEQUENCE</scope>
</reference>
<feature type="transmembrane region" description="Helical" evidence="5">
    <location>
        <begin position="281"/>
        <end position="303"/>
    </location>
</feature>
<accession>A0A173FZQ5</accession>
<keyword evidence="7" id="KW-0496">Mitochondrion</keyword>
<feature type="transmembrane region" description="Helical" evidence="5">
    <location>
        <begin position="15"/>
        <end position="35"/>
    </location>
</feature>
<dbReference type="InterPro" id="IPR010096">
    <property type="entry name" value="NADH-Q_OxRdtase_suN/2"/>
</dbReference>
<feature type="transmembrane region" description="Helical" evidence="5">
    <location>
        <begin position="310"/>
        <end position="327"/>
    </location>
</feature>
<dbReference type="PANTHER" id="PTHR22773">
    <property type="entry name" value="NADH DEHYDROGENASE"/>
    <property type="match status" value="1"/>
</dbReference>
<feature type="transmembrane region" description="Helical" evidence="5">
    <location>
        <begin position="465"/>
        <end position="490"/>
    </location>
</feature>
<geneLocation type="mitochondrion" evidence="7"/>
<feature type="transmembrane region" description="Helical" evidence="5">
    <location>
        <begin position="384"/>
        <end position="407"/>
    </location>
</feature>
<dbReference type="GO" id="GO:0016020">
    <property type="term" value="C:membrane"/>
    <property type="evidence" value="ECO:0007669"/>
    <property type="project" value="UniProtKB-SubCell"/>
</dbReference>
<feature type="transmembrane region" description="Helical" evidence="5">
    <location>
        <begin position="135"/>
        <end position="154"/>
    </location>
</feature>
<evidence type="ECO:0000256" key="1">
    <source>
        <dbReference type="ARBA" id="ARBA00004141"/>
    </source>
</evidence>
<feature type="transmembrane region" description="Helical" evidence="5">
    <location>
        <begin position="111"/>
        <end position="129"/>
    </location>
</feature>